<organism evidence="1 2">
    <name type="scientific">Holtiella tumoricola</name>
    <dbReference type="NCBI Taxonomy" id="3018743"/>
    <lineage>
        <taxon>Bacteria</taxon>
        <taxon>Bacillati</taxon>
        <taxon>Bacillota</taxon>
        <taxon>Clostridia</taxon>
        <taxon>Lachnospirales</taxon>
        <taxon>Cellulosilyticaceae</taxon>
        <taxon>Holtiella</taxon>
    </lineage>
</organism>
<accession>A0AA42IZR3</accession>
<dbReference type="EMBL" id="JAQIFT010000012">
    <property type="protein sequence ID" value="MDA3730396.1"/>
    <property type="molecule type" value="Genomic_DNA"/>
</dbReference>
<keyword evidence="2" id="KW-1185">Reference proteome</keyword>
<dbReference type="AlphaFoldDB" id="A0AA42IZR3"/>
<gene>
    <name evidence="1" type="ORF">PBV87_02605</name>
</gene>
<dbReference type="Proteomes" id="UP001169242">
    <property type="component" value="Unassembled WGS sequence"/>
</dbReference>
<sequence length="58" mass="6589">MVLNRQTAIEEIIKGVFDLTELQAVRLAGTIEGMVTTNNLQKVRRKKEEEQNAKECIS</sequence>
<comment type="caution">
    <text evidence="1">The sequence shown here is derived from an EMBL/GenBank/DDBJ whole genome shotgun (WGS) entry which is preliminary data.</text>
</comment>
<dbReference type="RefSeq" id="WP_271011043.1">
    <property type="nucleotide sequence ID" value="NZ_JAQIFT010000012.1"/>
</dbReference>
<protein>
    <submittedName>
        <fullName evidence="1">Uncharacterized protein</fullName>
    </submittedName>
</protein>
<proteinExistence type="predicted"/>
<reference evidence="1" key="1">
    <citation type="journal article" date="2023" name="Int. J. Syst. Evol. Microbiol.">
        <title>&lt;i&gt;Holtiella tumoricola&lt;/i&gt; gen. nov. sp. nov., isolated from a human clinical sample.</title>
        <authorList>
            <person name="Allen-Vercoe E."/>
            <person name="Daigneault M.C."/>
            <person name="Vancuren S.J."/>
            <person name="Cochrane K."/>
            <person name="O'Neal L.L."/>
            <person name="Sankaranarayanan K."/>
            <person name="Lawson P.A."/>
        </authorList>
    </citation>
    <scope>NUCLEOTIDE SEQUENCE</scope>
    <source>
        <strain evidence="1">CC70A</strain>
    </source>
</reference>
<evidence type="ECO:0000313" key="1">
    <source>
        <dbReference type="EMBL" id="MDA3730396.1"/>
    </source>
</evidence>
<evidence type="ECO:0000313" key="2">
    <source>
        <dbReference type="Proteomes" id="UP001169242"/>
    </source>
</evidence>
<name>A0AA42IZR3_9FIRM</name>